<name>A0ABR6KGV3_9BACT</name>
<reference evidence="5 6" key="1">
    <citation type="submission" date="2020-08" db="EMBL/GenBank/DDBJ databases">
        <title>Genomic Encyclopedia of Type Strains, Phase IV (KMG-IV): sequencing the most valuable type-strain genomes for metagenomic binning, comparative biology and taxonomic classification.</title>
        <authorList>
            <person name="Goeker M."/>
        </authorList>
    </citation>
    <scope>NUCLEOTIDE SEQUENCE [LARGE SCALE GENOMIC DNA]</scope>
    <source>
        <strain evidence="5 6">DSM 102983</strain>
    </source>
</reference>
<dbReference type="SUPFAM" id="SSF53383">
    <property type="entry name" value="PLP-dependent transferases"/>
    <property type="match status" value="1"/>
</dbReference>
<accession>A0ABR6KGV3</accession>
<keyword evidence="6" id="KW-1185">Reference proteome</keyword>
<keyword evidence="3 4" id="KW-0663">Pyridoxal phosphate</keyword>
<dbReference type="Gene3D" id="3.90.1150.10">
    <property type="entry name" value="Aspartate Aminotransferase, domain 1"/>
    <property type="match status" value="1"/>
</dbReference>
<keyword evidence="5" id="KW-0808">Transferase</keyword>
<organism evidence="5 6">
    <name type="scientific">Parabacteroides faecis</name>
    <dbReference type="NCBI Taxonomy" id="1217282"/>
    <lineage>
        <taxon>Bacteria</taxon>
        <taxon>Pseudomonadati</taxon>
        <taxon>Bacteroidota</taxon>
        <taxon>Bacteroidia</taxon>
        <taxon>Bacteroidales</taxon>
        <taxon>Tannerellaceae</taxon>
        <taxon>Parabacteroides</taxon>
    </lineage>
</organism>
<dbReference type="Proteomes" id="UP000533637">
    <property type="component" value="Unassembled WGS sequence"/>
</dbReference>
<dbReference type="InterPro" id="IPR015421">
    <property type="entry name" value="PyrdxlP-dep_Trfase_major"/>
</dbReference>
<dbReference type="InterPro" id="IPR015422">
    <property type="entry name" value="PyrdxlP-dep_Trfase_small"/>
</dbReference>
<comment type="caution">
    <text evidence="5">The sequence shown here is derived from an EMBL/GenBank/DDBJ whole genome shotgun (WGS) entry which is preliminary data.</text>
</comment>
<proteinExistence type="inferred from homology"/>
<dbReference type="NCBIfam" id="TIGR01326">
    <property type="entry name" value="OAH_OAS_sulfhy"/>
    <property type="match status" value="1"/>
</dbReference>
<dbReference type="InterPro" id="IPR000277">
    <property type="entry name" value="Cys/Met-Metab_PyrdxlP-dep_enz"/>
</dbReference>
<evidence type="ECO:0000256" key="3">
    <source>
        <dbReference type="ARBA" id="ARBA00022898"/>
    </source>
</evidence>
<dbReference type="PIRSF" id="PIRSF001434">
    <property type="entry name" value="CGS"/>
    <property type="match status" value="1"/>
</dbReference>
<evidence type="ECO:0000256" key="2">
    <source>
        <dbReference type="ARBA" id="ARBA00009077"/>
    </source>
</evidence>
<dbReference type="EC" id="2.5.1.49" evidence="5"/>
<evidence type="ECO:0000313" key="6">
    <source>
        <dbReference type="Proteomes" id="UP000533637"/>
    </source>
</evidence>
<dbReference type="GO" id="GO:0003961">
    <property type="term" value="F:O-acetylhomoserine aminocarboxypropyltransferase activity"/>
    <property type="evidence" value="ECO:0007669"/>
    <property type="project" value="UniProtKB-EC"/>
</dbReference>
<dbReference type="InterPro" id="IPR015424">
    <property type="entry name" value="PyrdxlP-dep_Trfase"/>
</dbReference>
<dbReference type="RefSeq" id="WP_183668852.1">
    <property type="nucleotide sequence ID" value="NZ_BMPB01000004.1"/>
</dbReference>
<gene>
    <name evidence="5" type="ORF">GGQ57_000609</name>
</gene>
<evidence type="ECO:0000313" key="5">
    <source>
        <dbReference type="EMBL" id="MBB4620735.1"/>
    </source>
</evidence>
<dbReference type="CDD" id="cd00614">
    <property type="entry name" value="CGS_like"/>
    <property type="match status" value="1"/>
</dbReference>
<comment type="similarity">
    <text evidence="2 4">Belongs to the trans-sulfuration enzymes family.</text>
</comment>
<evidence type="ECO:0000256" key="1">
    <source>
        <dbReference type="ARBA" id="ARBA00001933"/>
    </source>
</evidence>
<sequence length="426" mass="46753">MSNSFKPATLCVQGGWQPKKGEPRVLPIYQSTTFKYETSEQMAKLFDLEESGYFYTRLQNPTNDAVASKIAALEGGVAAMLTSSGQAANFFACFNICEAGDHIVSATGIYGGTYNLLSVTLKKLGIECTFIDQDASEEEISKAFRPNTKLLFGEMISNPGVMVLDIEKFAHIAHKHGVPLIVDNTFATPINCRPFEWGADIVTHSTTKYMDGHATAVGGCIVDSGNFDWEAHADKYPGLCQPDESYHGLTYTKTFGKMAYITKATSQLMRDLGSIQSPQNAFLLNLGLETLHLRMPQHCKNALAVAKWLQNCDKVAWVNYPDLEGNKYYELTKKYLPNGSCGVLSFGLKGGRDVSIKFMDSLKLAAIVTHVADARTCVLHPASHTHRQLTDEQLKEAGIAPDLIRFSVGIESADDIIADIEQALNQ</sequence>
<protein>
    <submittedName>
        <fullName evidence="5">O-acetylhomoserine (Thiol)-lyase</fullName>
        <ecNumber evidence="5">2.5.1.49</ecNumber>
    </submittedName>
</protein>
<dbReference type="PANTHER" id="PTHR43797">
    <property type="entry name" value="HOMOCYSTEINE/CYSTEINE SYNTHASE"/>
    <property type="match status" value="1"/>
</dbReference>
<dbReference type="Pfam" id="PF01053">
    <property type="entry name" value="Cys_Met_Meta_PP"/>
    <property type="match status" value="1"/>
</dbReference>
<comment type="cofactor">
    <cofactor evidence="1 4">
        <name>pyridoxal 5'-phosphate</name>
        <dbReference type="ChEBI" id="CHEBI:597326"/>
    </cofactor>
</comment>
<dbReference type="Gene3D" id="3.40.640.10">
    <property type="entry name" value="Type I PLP-dependent aspartate aminotransferase-like (Major domain)"/>
    <property type="match status" value="1"/>
</dbReference>
<dbReference type="PANTHER" id="PTHR43797:SF3">
    <property type="entry name" value="O-ACETYLHOMOSERINE SULFHYDRYLASE"/>
    <property type="match status" value="1"/>
</dbReference>
<evidence type="ECO:0000256" key="4">
    <source>
        <dbReference type="RuleBase" id="RU362118"/>
    </source>
</evidence>
<dbReference type="InterPro" id="IPR006235">
    <property type="entry name" value="OAc-hSer/O-AcSer_sulfhydrylase"/>
</dbReference>
<dbReference type="EMBL" id="JACHOC010000001">
    <property type="protein sequence ID" value="MBB4620735.1"/>
    <property type="molecule type" value="Genomic_DNA"/>
</dbReference>